<evidence type="ECO:0000313" key="2">
    <source>
        <dbReference type="EMBL" id="ORX40283.1"/>
    </source>
</evidence>
<feature type="compositionally biased region" description="Pro residues" evidence="1">
    <location>
        <begin position="358"/>
        <end position="367"/>
    </location>
</feature>
<evidence type="ECO:0000256" key="1">
    <source>
        <dbReference type="SAM" id="MobiDB-lite"/>
    </source>
</evidence>
<feature type="compositionally biased region" description="Polar residues" evidence="1">
    <location>
        <begin position="315"/>
        <end position="324"/>
    </location>
</feature>
<comment type="caution">
    <text evidence="2">The sequence shown here is derived from an EMBL/GenBank/DDBJ whole genome shotgun (WGS) entry which is preliminary data.</text>
</comment>
<feature type="compositionally biased region" description="Polar residues" evidence="1">
    <location>
        <begin position="332"/>
        <end position="353"/>
    </location>
</feature>
<feature type="compositionally biased region" description="Basic residues" evidence="1">
    <location>
        <begin position="66"/>
        <end position="75"/>
    </location>
</feature>
<dbReference type="InParanoid" id="A0A1Y1UQH1"/>
<feature type="region of interest" description="Disordered" evidence="1">
    <location>
        <begin position="462"/>
        <end position="546"/>
    </location>
</feature>
<feature type="compositionally biased region" description="Polar residues" evidence="1">
    <location>
        <begin position="33"/>
        <end position="47"/>
    </location>
</feature>
<reference evidence="2 3" key="1">
    <citation type="submission" date="2017-03" db="EMBL/GenBank/DDBJ databases">
        <title>Widespread Adenine N6-methylation of Active Genes in Fungi.</title>
        <authorList>
            <consortium name="DOE Joint Genome Institute"/>
            <person name="Mondo S.J."/>
            <person name="Dannebaum R.O."/>
            <person name="Kuo R.C."/>
            <person name="Louie K.B."/>
            <person name="Bewick A.J."/>
            <person name="Labutti K."/>
            <person name="Haridas S."/>
            <person name="Kuo A."/>
            <person name="Salamov A."/>
            <person name="Ahrendt S.R."/>
            <person name="Lau R."/>
            <person name="Bowen B.P."/>
            <person name="Lipzen A."/>
            <person name="Sullivan W."/>
            <person name="Andreopoulos W.B."/>
            <person name="Clum A."/>
            <person name="Lindquist E."/>
            <person name="Daum C."/>
            <person name="Northen T.R."/>
            <person name="Ramamoorthy G."/>
            <person name="Schmitz R.J."/>
            <person name="Gryganskyi A."/>
            <person name="Culley D."/>
            <person name="Magnuson J."/>
            <person name="James T.Y."/>
            <person name="O'Malley M.A."/>
            <person name="Stajich J.E."/>
            <person name="Spatafora J.W."/>
            <person name="Visel A."/>
            <person name="Grigoriev I.V."/>
        </authorList>
    </citation>
    <scope>NUCLEOTIDE SEQUENCE [LARGE SCALE GENOMIC DNA]</scope>
    <source>
        <strain evidence="2 3">NRRL Y-17943</strain>
    </source>
</reference>
<protein>
    <submittedName>
        <fullName evidence="2">Uncharacterized protein</fullName>
    </submittedName>
</protein>
<feature type="compositionally biased region" description="Basic residues" evidence="1">
    <location>
        <begin position="511"/>
        <end position="522"/>
    </location>
</feature>
<keyword evidence="3" id="KW-1185">Reference proteome</keyword>
<feature type="compositionally biased region" description="Pro residues" evidence="1">
    <location>
        <begin position="269"/>
        <end position="284"/>
    </location>
</feature>
<feature type="compositionally biased region" description="Polar residues" evidence="1">
    <location>
        <begin position="254"/>
        <end position="265"/>
    </location>
</feature>
<dbReference type="AlphaFoldDB" id="A0A1Y1UQH1"/>
<feature type="compositionally biased region" description="Basic residues" evidence="1">
    <location>
        <begin position="596"/>
        <end position="609"/>
    </location>
</feature>
<feature type="compositionally biased region" description="Basic and acidic residues" evidence="1">
    <location>
        <begin position="243"/>
        <end position="253"/>
    </location>
</feature>
<evidence type="ECO:0000313" key="3">
    <source>
        <dbReference type="Proteomes" id="UP000193218"/>
    </source>
</evidence>
<feature type="compositionally biased region" description="Polar residues" evidence="1">
    <location>
        <begin position="392"/>
        <end position="412"/>
    </location>
</feature>
<organism evidence="2 3">
    <name type="scientific">Kockovaella imperatae</name>
    <dbReference type="NCBI Taxonomy" id="4999"/>
    <lineage>
        <taxon>Eukaryota</taxon>
        <taxon>Fungi</taxon>
        <taxon>Dikarya</taxon>
        <taxon>Basidiomycota</taxon>
        <taxon>Agaricomycotina</taxon>
        <taxon>Tremellomycetes</taxon>
        <taxon>Tremellales</taxon>
        <taxon>Cuniculitremaceae</taxon>
        <taxon>Kockovaella</taxon>
    </lineage>
</organism>
<sequence>MANYRHSKRTSSGSYDYLRRASHDRWDPAAERSNYNTRPNVWSSGVNNTYDTYERITSPRAWTSGRRPKTYRRRVRTPEVVVDPSAIPDSDPDWHGPIVEELEESDTEETKSAFAKAGVSTTGPSQDPVRMDRDKGWKVPASRAAGENGDSKNTLSNATQSATTADTTSTKPDTRSSTRGTGSMERQANPALSSYRNSRTGTLAAHSLSPQMEKLRVNEATSQSTEKASPKTAPVISSATESTLEKKPIEPRSSEGQTSGASGQGTIRLPPPEGKSTPDDPPLTIPTKLARRQATVEDQPEDRENENNKQDSAPVKSSSHTQAKAASEKIVSHSQQGNEKGGCSSQARQSSIHSTTPTVPPSVPQPPAHSEAPWHSFAEQRQTYDTVEPRSEGSQTLQPAGSERLTVSSPGSAKTVFTKPTDTEAIARKSARFSKGKAVADKAVSLNPVGYALRSVDNADSKSFCEDLSPESETLNSSSEDEVSEEPDATAAEGAEEKDHKFTENSSEHEHRRRRHHRRRHREERTSTAPVSRLASLLQQQSGHYSTSVKFGTALLAHSSSTKSYHHRRRDSEREESQDIAAGQEVPKASGQTKPSKGRSRKPRSWFLT</sequence>
<proteinExistence type="predicted"/>
<feature type="compositionally biased region" description="Low complexity" evidence="1">
    <location>
        <begin position="156"/>
        <end position="170"/>
    </location>
</feature>
<gene>
    <name evidence="2" type="ORF">BD324DRAFT_607304</name>
</gene>
<feature type="compositionally biased region" description="Acidic residues" evidence="1">
    <location>
        <begin position="479"/>
        <end position="488"/>
    </location>
</feature>
<name>A0A1Y1UQH1_9TREE</name>
<feature type="region of interest" description="Disordered" evidence="1">
    <location>
        <begin position="559"/>
        <end position="609"/>
    </location>
</feature>
<feature type="region of interest" description="Disordered" evidence="1">
    <location>
        <begin position="61"/>
        <end position="422"/>
    </location>
</feature>
<feature type="compositionally biased region" description="Polar residues" evidence="1">
    <location>
        <begin position="537"/>
        <end position="546"/>
    </location>
</feature>
<dbReference type="EMBL" id="NBSH01000002">
    <property type="protein sequence ID" value="ORX40283.1"/>
    <property type="molecule type" value="Genomic_DNA"/>
</dbReference>
<feature type="region of interest" description="Disordered" evidence="1">
    <location>
        <begin position="26"/>
        <end position="47"/>
    </location>
</feature>
<dbReference type="Proteomes" id="UP000193218">
    <property type="component" value="Unassembled WGS sequence"/>
</dbReference>
<feature type="compositionally biased region" description="Polar residues" evidence="1">
    <location>
        <begin position="175"/>
        <end position="201"/>
    </location>
</feature>
<dbReference type="GeneID" id="33555869"/>
<feature type="compositionally biased region" description="Basic and acidic residues" evidence="1">
    <location>
        <begin position="495"/>
        <end position="510"/>
    </location>
</feature>
<accession>A0A1Y1UQH1</accession>
<dbReference type="RefSeq" id="XP_021874068.1">
    <property type="nucleotide sequence ID" value="XM_022014061.1"/>
</dbReference>